<dbReference type="PANTHER" id="PTHR43796">
    <property type="entry name" value="CARBOXYNORSPERMIDINE SYNTHASE"/>
    <property type="match status" value="1"/>
</dbReference>
<dbReference type="PANTHER" id="PTHR43796:SF2">
    <property type="entry name" value="CARBOXYNORSPERMIDINE SYNTHASE"/>
    <property type="match status" value="1"/>
</dbReference>
<feature type="domain" description="Saccharopine dehydrogenase NADP binding" evidence="1">
    <location>
        <begin position="6"/>
        <end position="132"/>
    </location>
</feature>
<geneLocation type="plasmid" evidence="4">
    <name>psj05684b</name>
</geneLocation>
<dbReference type="Proteomes" id="UP000217211">
    <property type="component" value="Plasmid pSJ05684b"/>
</dbReference>
<dbReference type="EMBL" id="CP023068">
    <property type="protein sequence ID" value="ASY65263.1"/>
    <property type="molecule type" value="Genomic_DNA"/>
</dbReference>
<dbReference type="InterPro" id="IPR036291">
    <property type="entry name" value="NAD(P)-bd_dom_sf"/>
</dbReference>
<keyword evidence="4" id="KW-1185">Reference proteome</keyword>
<dbReference type="InterPro" id="IPR005097">
    <property type="entry name" value="Sacchrp_dh_NADP-bd"/>
</dbReference>
<dbReference type="Pfam" id="PF13761">
    <property type="entry name" value="DUF4166"/>
    <property type="match status" value="1"/>
</dbReference>
<gene>
    <name evidence="3" type="ORF">SJ05684_b42810</name>
</gene>
<dbReference type="eggNOG" id="COG1748">
    <property type="taxonomic scope" value="Bacteria"/>
</dbReference>
<evidence type="ECO:0000259" key="1">
    <source>
        <dbReference type="Pfam" id="PF03435"/>
    </source>
</evidence>
<accession>A0A249PH41</accession>
<feature type="domain" description="DUF4166" evidence="2">
    <location>
        <begin position="394"/>
        <end position="546"/>
    </location>
</feature>
<dbReference type="InterPro" id="IPR025311">
    <property type="entry name" value="DUF4166"/>
</dbReference>
<dbReference type="AlphaFoldDB" id="A0A249PH41"/>
<name>A0A249PH41_9HYPH</name>
<dbReference type="SUPFAM" id="SSF51735">
    <property type="entry name" value="NAD(P)-binding Rossmann-fold domains"/>
    <property type="match status" value="1"/>
</dbReference>
<evidence type="ECO:0000259" key="2">
    <source>
        <dbReference type="Pfam" id="PF13761"/>
    </source>
</evidence>
<dbReference type="KEGG" id="esj:SJ05684_b42810"/>
<protein>
    <submittedName>
        <fullName evidence="3">Saccharopine dehydrogenase-related protein</fullName>
    </submittedName>
</protein>
<dbReference type="Pfam" id="PF03435">
    <property type="entry name" value="Sacchrp_dh_NADP"/>
    <property type="match status" value="1"/>
</dbReference>
<evidence type="ECO:0000313" key="3">
    <source>
        <dbReference type="EMBL" id="ASY65263.1"/>
    </source>
</evidence>
<keyword evidence="3" id="KW-0614">Plasmid</keyword>
<organism evidence="3 4">
    <name type="scientific">Sinorhizobium sojae CCBAU 05684</name>
    <dbReference type="NCBI Taxonomy" id="716928"/>
    <lineage>
        <taxon>Bacteria</taxon>
        <taxon>Pseudomonadati</taxon>
        <taxon>Pseudomonadota</taxon>
        <taxon>Alphaproteobacteria</taxon>
        <taxon>Hyphomicrobiales</taxon>
        <taxon>Rhizobiaceae</taxon>
        <taxon>Sinorhizobium/Ensifer group</taxon>
        <taxon>Sinorhizobium</taxon>
    </lineage>
</organism>
<proteinExistence type="predicted"/>
<evidence type="ECO:0000313" key="4">
    <source>
        <dbReference type="Proteomes" id="UP000217211"/>
    </source>
</evidence>
<sequence length="557" mass="60499">MMARRVLLVGATGTFGSRLAALLAKHAEVELILAARGTGALEALRASLVGNGARARILVRSFDRLRPPDLSELSPWLVVDAAGPFQGSDYRLAQAAVRHGAHYVDLADARDFVAGFPDALDESARQAGVLAVTAASSTPALSQAALDHLVEGWRAIDEIVVAISPGARAPRGLSVIEAILSYVGQPVRAFRNGTWQIVRGWSGQRMLYMPGLGWRWGSICETPDLDLLARRFPVRSTALFMAGLELPVMHHGLTLLSLPVHWGIIRSLRSLARPIRTMADALAAFGSDRGGMIVEAIGRDKQDRPIRARWALAAEANSGPNTPAAPAAALIRALLEGREMTRGATACVGLLDQRDILRELAHLPISTRVDDGLPQSNILFERLLGNRWATLPACIKTVHGGEHQTLSGRAVARSGKNVVAKALRWLQGLPRTGPHDVEVMLNQDNDGEKWVRRFGNSSFSSRLCDAGPLGLFEERFGPLRFKFDLQPTPNGISWEFCGWSFGGLALPSRLAPRIRAGAEDTNGFYRFRVVVSHRLTGLLFAYRGTLIDRPHFQAPPA</sequence>
<dbReference type="Gene3D" id="3.40.50.720">
    <property type="entry name" value="NAD(P)-binding Rossmann-like Domain"/>
    <property type="match status" value="1"/>
</dbReference>
<dbReference type="RefSeq" id="WP_202947469.1">
    <property type="nucleotide sequence ID" value="NZ_AJQT01000080.1"/>
</dbReference>
<reference evidence="3 4" key="1">
    <citation type="submission" date="2017-08" db="EMBL/GenBank/DDBJ databases">
        <title>Multipartite genome sequences of Sinorhizobium species nodulating soybeans.</title>
        <authorList>
            <person name="Tian C.F."/>
        </authorList>
    </citation>
    <scope>NUCLEOTIDE SEQUENCE [LARGE SCALE GENOMIC DNA]</scope>
    <source>
        <strain evidence="3 4">CCBAU 05684</strain>
        <plasmid evidence="4">psj05684b</plasmid>
    </source>
</reference>